<dbReference type="KEGG" id="lip:LI0356"/>
<proteinExistence type="predicted"/>
<dbReference type="OrthoDB" id="9808609at2"/>
<dbReference type="GO" id="GO:0005524">
    <property type="term" value="F:ATP binding"/>
    <property type="evidence" value="ECO:0007669"/>
    <property type="project" value="UniProtKB-KW"/>
</dbReference>
<evidence type="ECO:0000256" key="3">
    <source>
        <dbReference type="ARBA" id="ARBA00022840"/>
    </source>
</evidence>
<dbReference type="STRING" id="363253.LI0356"/>
<dbReference type="CDD" id="cd03221">
    <property type="entry name" value="ABCF_EF-3"/>
    <property type="match status" value="2"/>
</dbReference>
<keyword evidence="7" id="KW-1185">Reference proteome</keyword>
<dbReference type="PROSITE" id="PS00211">
    <property type="entry name" value="ABC_TRANSPORTER_1"/>
    <property type="match status" value="1"/>
</dbReference>
<dbReference type="InterPro" id="IPR003439">
    <property type="entry name" value="ABC_transporter-like_ATP-bd"/>
</dbReference>
<dbReference type="Proteomes" id="UP000002430">
    <property type="component" value="Chromosome"/>
</dbReference>
<dbReference type="FunFam" id="3.40.50.300:FF:000011">
    <property type="entry name" value="Putative ABC transporter ATP-binding component"/>
    <property type="match status" value="1"/>
</dbReference>
<dbReference type="InterPro" id="IPR032781">
    <property type="entry name" value="ABC_tran_Xtn"/>
</dbReference>
<protein>
    <submittedName>
        <fullName evidence="6">ATPase components of ABC transporters with duplicated ATPase domains</fullName>
    </submittedName>
</protein>
<dbReference type="Pfam" id="PF12848">
    <property type="entry name" value="ABC_tran_Xtn"/>
    <property type="match status" value="1"/>
</dbReference>
<evidence type="ECO:0000313" key="6">
    <source>
        <dbReference type="EMBL" id="CAJ54412.1"/>
    </source>
</evidence>
<organism evidence="6 7">
    <name type="scientific">Lawsonia intracellularis (strain PHE/MN1-00)</name>
    <dbReference type="NCBI Taxonomy" id="363253"/>
    <lineage>
        <taxon>Bacteria</taxon>
        <taxon>Pseudomonadati</taxon>
        <taxon>Thermodesulfobacteriota</taxon>
        <taxon>Desulfovibrionia</taxon>
        <taxon>Desulfovibrionales</taxon>
        <taxon>Desulfovibrionaceae</taxon>
        <taxon>Lawsonia</taxon>
    </lineage>
</organism>
<keyword evidence="4" id="KW-0175">Coiled coil</keyword>
<dbReference type="InterPro" id="IPR017871">
    <property type="entry name" value="ABC_transporter-like_CS"/>
</dbReference>
<feature type="domain" description="ABC transporter" evidence="5">
    <location>
        <begin position="3"/>
        <end position="252"/>
    </location>
</feature>
<dbReference type="RefSeq" id="WP_011526441.1">
    <property type="nucleotide sequence ID" value="NC_008011.1"/>
</dbReference>
<dbReference type="PROSITE" id="PS50893">
    <property type="entry name" value="ABC_TRANSPORTER_2"/>
    <property type="match status" value="2"/>
</dbReference>
<evidence type="ECO:0000256" key="2">
    <source>
        <dbReference type="ARBA" id="ARBA00022741"/>
    </source>
</evidence>
<dbReference type="PANTHER" id="PTHR19211">
    <property type="entry name" value="ATP-BINDING TRANSPORT PROTEIN-RELATED"/>
    <property type="match status" value="1"/>
</dbReference>
<dbReference type="InterPro" id="IPR003593">
    <property type="entry name" value="AAA+_ATPase"/>
</dbReference>
<sequence length="665" mass="75175">MKITIQNFSKSFGGQDIFSDFSLDIDSGIRLCVSGPNGCGKSTLLRIIAEVDIPDSGRVIIPKGTRIGYVEQELAPSALDVSLLTWVLEVLPDWHDFWATWEEAIQANDSKKLSELSLKHTELETLYGYHPEYKAKEILSGLGFTDNMFDLPLSKLSGGWRERAKLARVLVAGADVLLLDEPTNHLDIESVEWLEEFLREYKGILIFVAHDRVFMDNVGTHILYLGGLKPVFRKLTFSQFMVLREEIEEQKARETQRITDEIERKMEFVRRFGAKATKARQASSRQKMAKKLEQELEEYKPEIKRKELKFIWPTPLKADKVILSAAALSFSFPDGRQLWPSLTFSLLNGQRIALVGPNGCGKSTLLKIIAGQLKSTGGSLTLGSGVRLGYYSQHQTEILNTSGTVLGEIRRLSDPKMTEEELMSVLGLFLLGQGYFDRTIQMLSGGEKARLVLASLFLNKANFLVLDEPTNHLDLESREALVNALSNFSGTLLVVAHDRYLCSNVTDEAWALSSEGLTRYEQGFLQYDEARKQGLKQVTIVETQDNQKNCLTQKNKKNSVISYSRDELKSLKREQAKKRNELYNTIKPKQIAYKRLEEELSILLEKQHNLEQLLATPAGHGSGIETAKLLKQFSEVKDQTDRIIDKLEKLELEINALEQQRIAIS</sequence>
<dbReference type="PANTHER" id="PTHR19211:SF14">
    <property type="entry name" value="ATP-BINDING CASSETTE SUB-FAMILY F MEMBER 1"/>
    <property type="match status" value="1"/>
</dbReference>
<keyword evidence="3" id="KW-0067">ATP-binding</keyword>
<dbReference type="Gene3D" id="3.40.50.300">
    <property type="entry name" value="P-loop containing nucleotide triphosphate hydrolases"/>
    <property type="match status" value="2"/>
</dbReference>
<dbReference type="InterPro" id="IPR050611">
    <property type="entry name" value="ABCF"/>
</dbReference>
<accession>Q1MRG4</accession>
<evidence type="ECO:0000313" key="7">
    <source>
        <dbReference type="Proteomes" id="UP000002430"/>
    </source>
</evidence>
<reference evidence="6 7" key="1">
    <citation type="submission" date="2005-11" db="EMBL/GenBank/DDBJ databases">
        <title>The complete genome sequence of Lawsonia intracellularis: the causative agent of proliferative enteropathy.</title>
        <authorList>
            <person name="Kaur K."/>
            <person name="Zhang Q."/>
            <person name="Beckler D."/>
            <person name="Munir S."/>
            <person name="Li L."/>
            <person name="Kinsley K."/>
            <person name="Herron L."/>
            <person name="Peterson A."/>
            <person name="May B."/>
            <person name="Singh S."/>
            <person name="Gebhart C."/>
            <person name="Kapur V."/>
        </authorList>
    </citation>
    <scope>NUCLEOTIDE SEQUENCE [LARGE SCALE GENOMIC DNA]</scope>
    <source>
        <strain evidence="6 7">PHE/MN1-00</strain>
    </source>
</reference>
<gene>
    <name evidence="6" type="ordered locus">LI0356</name>
</gene>
<dbReference type="SMART" id="SM00382">
    <property type="entry name" value="AAA"/>
    <property type="match status" value="2"/>
</dbReference>
<dbReference type="AlphaFoldDB" id="Q1MRG4"/>
<evidence type="ECO:0000256" key="4">
    <source>
        <dbReference type="SAM" id="Coils"/>
    </source>
</evidence>
<dbReference type="SUPFAM" id="SSF52540">
    <property type="entry name" value="P-loop containing nucleoside triphosphate hydrolases"/>
    <property type="match status" value="2"/>
</dbReference>
<dbReference type="GO" id="GO:0016887">
    <property type="term" value="F:ATP hydrolysis activity"/>
    <property type="evidence" value="ECO:0007669"/>
    <property type="project" value="InterPro"/>
</dbReference>
<evidence type="ECO:0000259" key="5">
    <source>
        <dbReference type="PROSITE" id="PS50893"/>
    </source>
</evidence>
<dbReference type="Pfam" id="PF00005">
    <property type="entry name" value="ABC_tran"/>
    <property type="match status" value="2"/>
</dbReference>
<keyword evidence="2" id="KW-0547">Nucleotide-binding</keyword>
<feature type="domain" description="ABC transporter" evidence="5">
    <location>
        <begin position="316"/>
        <end position="539"/>
    </location>
</feature>
<feature type="coiled-coil region" evidence="4">
    <location>
        <begin position="593"/>
        <end position="660"/>
    </location>
</feature>
<dbReference type="eggNOG" id="COG0488">
    <property type="taxonomic scope" value="Bacteria"/>
</dbReference>
<keyword evidence="1" id="KW-0677">Repeat</keyword>
<dbReference type="EMBL" id="AM180252">
    <property type="protein sequence ID" value="CAJ54412.1"/>
    <property type="molecule type" value="Genomic_DNA"/>
</dbReference>
<evidence type="ECO:0000256" key="1">
    <source>
        <dbReference type="ARBA" id="ARBA00022737"/>
    </source>
</evidence>
<name>Q1MRG4_LAWIP</name>
<dbReference type="HOGENOM" id="CLU_000604_36_0_7"/>
<dbReference type="InterPro" id="IPR027417">
    <property type="entry name" value="P-loop_NTPase"/>
</dbReference>